<name>A0A0R3M3X2_9BRAD</name>
<dbReference type="AlphaFoldDB" id="A0A0R3M3X2"/>
<evidence type="ECO:0000313" key="2">
    <source>
        <dbReference type="Proteomes" id="UP000051913"/>
    </source>
</evidence>
<sequence>MREIHSLSLGLGFANFPSHVRLMAWQAERPMETGRLMSRGAHNFKQGDVTKALKGAVNAGLAVRRFGKPRFYLRAPGRTRVPLTGLPWSPEFMEARQKALDGDWKAPELGVSRTKAGTVNAALVSFTNPAPSRMVRRSDCLSMSW</sequence>
<accession>A0A0R3M3X2</accession>
<dbReference type="EMBL" id="LLXX01000005">
    <property type="protein sequence ID" value="KRR14730.1"/>
    <property type="molecule type" value="Genomic_DNA"/>
</dbReference>
<protein>
    <submittedName>
        <fullName evidence="1">Uncharacterized protein</fullName>
    </submittedName>
</protein>
<organism evidence="1 2">
    <name type="scientific">Bradyrhizobium valentinum</name>
    <dbReference type="NCBI Taxonomy" id="1518501"/>
    <lineage>
        <taxon>Bacteria</taxon>
        <taxon>Pseudomonadati</taxon>
        <taxon>Pseudomonadota</taxon>
        <taxon>Alphaproteobacteria</taxon>
        <taxon>Hyphomicrobiales</taxon>
        <taxon>Nitrobacteraceae</taxon>
        <taxon>Bradyrhizobium</taxon>
    </lineage>
</organism>
<dbReference type="Proteomes" id="UP000051913">
    <property type="component" value="Unassembled WGS sequence"/>
</dbReference>
<gene>
    <name evidence="1" type="ORF">CP49_30920</name>
</gene>
<reference evidence="1 2" key="1">
    <citation type="submission" date="2014-03" db="EMBL/GenBank/DDBJ databases">
        <title>Bradyrhizobium valentinum sp. nov., isolated from effective nodules of Lupinus mariae-josephae, a lupine endemic of basic-lime soils in Eastern Spain.</title>
        <authorList>
            <person name="Duran D."/>
            <person name="Rey L."/>
            <person name="Navarro A."/>
            <person name="Busquets A."/>
            <person name="Imperial J."/>
            <person name="Ruiz-Argueso T."/>
        </authorList>
    </citation>
    <scope>NUCLEOTIDE SEQUENCE [LARGE SCALE GENOMIC DNA]</scope>
    <source>
        <strain evidence="1 2">LmjM3</strain>
    </source>
</reference>
<keyword evidence="2" id="KW-1185">Reference proteome</keyword>
<evidence type="ECO:0000313" key="1">
    <source>
        <dbReference type="EMBL" id="KRR14730.1"/>
    </source>
</evidence>
<comment type="caution">
    <text evidence="1">The sequence shown here is derived from an EMBL/GenBank/DDBJ whole genome shotgun (WGS) entry which is preliminary data.</text>
</comment>
<proteinExistence type="predicted"/>